<evidence type="ECO:0008006" key="5">
    <source>
        <dbReference type="Google" id="ProtNLM"/>
    </source>
</evidence>
<dbReference type="SUPFAM" id="SSF50978">
    <property type="entry name" value="WD40 repeat-like"/>
    <property type="match status" value="1"/>
</dbReference>
<sequence>MDLKEDTIESIFEKYGDIHTRKDYLWKEIPPLVSPPLYNMRSRVTQTDNDFVSETVSYLPYDYSEVSNEFNDIYSIHQCVPTILDTKKCDNKYVPDKYISIIYFPGLSFCGEVFSSFTRKCFSDCFICTDFNYRPQLFNSFFFRFERGQNGIGQMPFTVLTITAIFPLDNVPKMLVSAQFFCVSFCKKLTHNVNGYLSKSYYWRQVIDGEQRFYKLHMLRKHEFFRVLLQTQFYTIVGNYDLSEIVVKGSITHELTVEGVLERLNSIAQKNSIFTEIDVVEKTQDFTVLRKKSPFFGEKTGECEVKVGSNVVDSNLFFLTETNDLNYEQNVLCVKERTFEYILGGVLVSIAGPVCYTLFALHFFTPQFKTMSEQKRKICIENISSGVMLSCLYLAYDIHPLYDFTSSNLFDAIVINMKNSKYIKSEMEKRGIKKDVKKGVPCFPCNNTCLFGTAVSNGIKLDQLCISNLQKICFYLKHSEIIMLMNTSKKMFNTIKESKKIWEEVYNSQYDIHSFNKYSLEPKIQSTCYLDLVNTCRRIRESWGKCSFKTEMFPLFNFEVKEVVKVNDFVMAADFKGQCVIFDYKNKEHIVKRIPENVVHIGVRNNLVRIGYSTGVIEQYNTDFSQSIQPQKQFKINECKGMTFLKDTSKMLSYSNGVSIVDLNVGRALFYFKPYSSEVKDVREMMNNMYVTLSYKGEIRGFDRRVNKYTFGLLEENVTTFDTYGNYIVTGSNDSVVKLWDQRYSALCIGRTVHVGGVNKIRCGNRVIVTGGNDKLVNKLDCSMCWMGKMSTVCISESRITALYVGEDYILSGSETGKVYLSNIM</sequence>
<accession>A0A0A1U942</accession>
<evidence type="ECO:0000313" key="4">
    <source>
        <dbReference type="Proteomes" id="UP000014680"/>
    </source>
</evidence>
<dbReference type="RefSeq" id="XP_004258133.1">
    <property type="nucleotide sequence ID" value="XM_004258085.1"/>
</dbReference>
<reference evidence="3 4" key="1">
    <citation type="submission" date="2012-10" db="EMBL/GenBank/DDBJ databases">
        <authorList>
            <person name="Zafar N."/>
            <person name="Inman J."/>
            <person name="Hall N."/>
            <person name="Lorenzi H."/>
            <person name="Caler E."/>
        </authorList>
    </citation>
    <scope>NUCLEOTIDE SEQUENCE [LARGE SCALE GENOMIC DNA]</scope>
    <source>
        <strain evidence="3 4">IP1</strain>
    </source>
</reference>
<evidence type="ECO:0000313" key="3">
    <source>
        <dbReference type="EMBL" id="ELP91362.1"/>
    </source>
</evidence>
<dbReference type="InterPro" id="IPR036322">
    <property type="entry name" value="WD40_repeat_dom_sf"/>
</dbReference>
<keyword evidence="2" id="KW-0472">Membrane</keyword>
<protein>
    <recommendedName>
        <fullName evidence="5">F-box and WD domain protein</fullName>
    </recommendedName>
</protein>
<dbReference type="KEGG" id="eiv:EIN_154190"/>
<dbReference type="VEuPathDB" id="AmoebaDB:EIN_154190"/>
<name>A0A0A1U942_ENTIV</name>
<organism evidence="3 4">
    <name type="scientific">Entamoeba invadens IP1</name>
    <dbReference type="NCBI Taxonomy" id="370355"/>
    <lineage>
        <taxon>Eukaryota</taxon>
        <taxon>Amoebozoa</taxon>
        <taxon>Evosea</taxon>
        <taxon>Archamoebae</taxon>
        <taxon>Mastigamoebida</taxon>
        <taxon>Entamoebidae</taxon>
        <taxon>Entamoeba</taxon>
    </lineage>
</organism>
<dbReference type="InterPro" id="IPR001680">
    <property type="entry name" value="WD40_rpt"/>
</dbReference>
<dbReference type="OrthoDB" id="10265743at2759"/>
<gene>
    <name evidence="3" type="ORF">EIN_154190</name>
</gene>
<dbReference type="EMBL" id="KB206474">
    <property type="protein sequence ID" value="ELP91362.1"/>
    <property type="molecule type" value="Genomic_DNA"/>
</dbReference>
<dbReference type="GeneID" id="14890424"/>
<dbReference type="AlphaFoldDB" id="A0A0A1U942"/>
<dbReference type="Proteomes" id="UP000014680">
    <property type="component" value="Unassembled WGS sequence"/>
</dbReference>
<proteinExistence type="predicted"/>
<evidence type="ECO:0000256" key="1">
    <source>
        <dbReference type="PROSITE-ProRule" id="PRU00221"/>
    </source>
</evidence>
<feature type="transmembrane region" description="Helical" evidence="2">
    <location>
        <begin position="378"/>
        <end position="396"/>
    </location>
</feature>
<dbReference type="PROSITE" id="PS50082">
    <property type="entry name" value="WD_REPEATS_2"/>
    <property type="match status" value="1"/>
</dbReference>
<evidence type="ECO:0000256" key="2">
    <source>
        <dbReference type="SAM" id="Phobius"/>
    </source>
</evidence>
<keyword evidence="1" id="KW-0853">WD repeat</keyword>
<feature type="repeat" description="WD" evidence="1">
    <location>
        <begin position="721"/>
        <end position="741"/>
    </location>
</feature>
<keyword evidence="2" id="KW-1133">Transmembrane helix</keyword>
<feature type="transmembrane region" description="Helical" evidence="2">
    <location>
        <begin position="341"/>
        <end position="366"/>
    </location>
</feature>
<dbReference type="Gene3D" id="2.130.10.10">
    <property type="entry name" value="YVTN repeat-like/Quinoprotein amine dehydrogenase"/>
    <property type="match status" value="1"/>
</dbReference>
<keyword evidence="4" id="KW-1185">Reference proteome</keyword>
<keyword evidence="2" id="KW-0812">Transmembrane</keyword>
<dbReference type="InterPro" id="IPR015943">
    <property type="entry name" value="WD40/YVTN_repeat-like_dom_sf"/>
</dbReference>